<accession>A0ACB8T4Q9</accession>
<name>A0ACB8T4Q9_9AGAM</name>
<gene>
    <name evidence="1" type="ORF">BV25DRAFT_489065</name>
</gene>
<organism evidence="1 2">
    <name type="scientific">Artomyces pyxidatus</name>
    <dbReference type="NCBI Taxonomy" id="48021"/>
    <lineage>
        <taxon>Eukaryota</taxon>
        <taxon>Fungi</taxon>
        <taxon>Dikarya</taxon>
        <taxon>Basidiomycota</taxon>
        <taxon>Agaricomycotina</taxon>
        <taxon>Agaricomycetes</taxon>
        <taxon>Russulales</taxon>
        <taxon>Auriscalpiaceae</taxon>
        <taxon>Artomyces</taxon>
    </lineage>
</organism>
<reference evidence="1" key="2">
    <citation type="journal article" date="2022" name="New Phytol.">
        <title>Evolutionary transition to the ectomycorrhizal habit in the genomes of a hyperdiverse lineage of mushroom-forming fungi.</title>
        <authorList>
            <person name="Looney B."/>
            <person name="Miyauchi S."/>
            <person name="Morin E."/>
            <person name="Drula E."/>
            <person name="Courty P.E."/>
            <person name="Kohler A."/>
            <person name="Kuo A."/>
            <person name="LaButti K."/>
            <person name="Pangilinan J."/>
            <person name="Lipzen A."/>
            <person name="Riley R."/>
            <person name="Andreopoulos W."/>
            <person name="He G."/>
            <person name="Johnson J."/>
            <person name="Nolan M."/>
            <person name="Tritt A."/>
            <person name="Barry K.W."/>
            <person name="Grigoriev I.V."/>
            <person name="Nagy L.G."/>
            <person name="Hibbett D."/>
            <person name="Henrissat B."/>
            <person name="Matheny P.B."/>
            <person name="Labbe J."/>
            <person name="Martin F.M."/>
        </authorList>
    </citation>
    <scope>NUCLEOTIDE SEQUENCE</scope>
    <source>
        <strain evidence="1">HHB10654</strain>
    </source>
</reference>
<sequence>MAESPVMASPTSGLPPPRPASFFGRQTAVIPEFNDGRLVGSHSRPTMSRASSVPSLTDKTSATSEDDLLGSTESGGAHKSLRRIRSSYDMNAGSSHSHASSSEEAKAVLPDDDLQGFADRFRSLVSQVSRELEEGLQLEPDDDIAAPRTPPIHHVLDTHIPYASLDEFGRPMHDERIAVLGGVVRRMPTIESVGSRELMSIRSGLPNGLNSPTTTSSMSSRPPTRATMLSLSDGASAPPSRSNSLHAAAAPPRMASELGELAREPTTSSSRSSVRGSTGTSYYTMPPGSSSTRSSEGLAGAPRSRSNSLGATEVLSPVTELGELGREDDVLGSRLSAALEEYYTAPTGGRAQAGMAEVSELGELGRAEDGSAPGSATSSTGFYSATSASTMDSASKPDS</sequence>
<proteinExistence type="predicted"/>
<evidence type="ECO:0000313" key="1">
    <source>
        <dbReference type="EMBL" id="KAI0062976.1"/>
    </source>
</evidence>
<protein>
    <submittedName>
        <fullName evidence="1">Uncharacterized protein</fullName>
    </submittedName>
</protein>
<keyword evidence="2" id="KW-1185">Reference proteome</keyword>
<comment type="caution">
    <text evidence="1">The sequence shown here is derived from an EMBL/GenBank/DDBJ whole genome shotgun (WGS) entry which is preliminary data.</text>
</comment>
<evidence type="ECO:0000313" key="2">
    <source>
        <dbReference type="Proteomes" id="UP000814140"/>
    </source>
</evidence>
<dbReference type="EMBL" id="MU277205">
    <property type="protein sequence ID" value="KAI0062976.1"/>
    <property type="molecule type" value="Genomic_DNA"/>
</dbReference>
<dbReference type="Proteomes" id="UP000814140">
    <property type="component" value="Unassembled WGS sequence"/>
</dbReference>
<reference evidence="1" key="1">
    <citation type="submission" date="2021-03" db="EMBL/GenBank/DDBJ databases">
        <authorList>
            <consortium name="DOE Joint Genome Institute"/>
            <person name="Ahrendt S."/>
            <person name="Looney B.P."/>
            <person name="Miyauchi S."/>
            <person name="Morin E."/>
            <person name="Drula E."/>
            <person name="Courty P.E."/>
            <person name="Chicoki N."/>
            <person name="Fauchery L."/>
            <person name="Kohler A."/>
            <person name="Kuo A."/>
            <person name="Labutti K."/>
            <person name="Pangilinan J."/>
            <person name="Lipzen A."/>
            <person name="Riley R."/>
            <person name="Andreopoulos W."/>
            <person name="He G."/>
            <person name="Johnson J."/>
            <person name="Barry K.W."/>
            <person name="Grigoriev I.V."/>
            <person name="Nagy L."/>
            <person name="Hibbett D."/>
            <person name="Henrissat B."/>
            <person name="Matheny P.B."/>
            <person name="Labbe J."/>
            <person name="Martin F."/>
        </authorList>
    </citation>
    <scope>NUCLEOTIDE SEQUENCE</scope>
    <source>
        <strain evidence="1">HHB10654</strain>
    </source>
</reference>